<feature type="compositionally biased region" description="Pro residues" evidence="1">
    <location>
        <begin position="210"/>
        <end position="222"/>
    </location>
</feature>
<evidence type="ECO:0000313" key="4">
    <source>
        <dbReference type="EMBL" id="PRX44026.1"/>
    </source>
</evidence>
<feature type="transmembrane region" description="Helical" evidence="2">
    <location>
        <begin position="255"/>
        <end position="278"/>
    </location>
</feature>
<protein>
    <submittedName>
        <fullName evidence="4">Phage shock protein C (PspC) family protein</fullName>
    </submittedName>
</protein>
<feature type="transmembrane region" description="Helical" evidence="2">
    <location>
        <begin position="285"/>
        <end position="304"/>
    </location>
</feature>
<comment type="caution">
    <text evidence="4">The sequence shown here is derived from an EMBL/GenBank/DDBJ whole genome shotgun (WGS) entry which is preliminary data.</text>
</comment>
<evidence type="ECO:0000256" key="1">
    <source>
        <dbReference type="SAM" id="MobiDB-lite"/>
    </source>
</evidence>
<feature type="domain" description="Phage shock protein PspC N-terminal" evidence="3">
    <location>
        <begin position="25"/>
        <end position="81"/>
    </location>
</feature>
<dbReference type="Pfam" id="PF04024">
    <property type="entry name" value="PspC"/>
    <property type="match status" value="1"/>
</dbReference>
<evidence type="ECO:0000256" key="2">
    <source>
        <dbReference type="SAM" id="Phobius"/>
    </source>
</evidence>
<dbReference type="OrthoDB" id="3208990at2"/>
<evidence type="ECO:0000259" key="3">
    <source>
        <dbReference type="Pfam" id="PF04024"/>
    </source>
</evidence>
<name>A0A2T0LLV4_9PSEU</name>
<sequence length="427" mass="44201">MSGTTDTSRQPSGFEATVRDFWISRPRRPLRGRKLAGVAAAVGNRYGIDPVIVRVALVVMTIFGGIGPSVYLFGWLFFPQEDDEVSAFESLIGKGRSSVSKGFAVLLCVLLVPMSSWAFSANWFDGGGFVGMALVITAVYLLHRSRGHLNRPAPPVRPAAYAGTPGTAWSPAAWSAAPAAPAASADAADRTRQPPVWDPLGAAPLAWDLPDPPAPPEPPAPRPPRRRSKVGVATAGVALVVGGVGAALVAEGEPWFTPAHVIGLVLGVLGIGMVAASFAGGGRGLIALAAPLSVAGLLLTAAPFDHFPGGGVGNLDQTPRTVADVRPVYERSAGDVQLDLRRLDGDGDVRTSVRNGLGNTVVIVPPEADVTYTCHSSMGNTSCLGRELSGIGTEPVTGTDFGTDGEGGRKITLDVRTAVGNLEVNRG</sequence>
<keyword evidence="2" id="KW-0812">Transmembrane</keyword>
<feature type="transmembrane region" description="Helical" evidence="2">
    <location>
        <begin position="123"/>
        <end position="142"/>
    </location>
</feature>
<proteinExistence type="predicted"/>
<evidence type="ECO:0000313" key="5">
    <source>
        <dbReference type="Proteomes" id="UP000238362"/>
    </source>
</evidence>
<dbReference type="RefSeq" id="WP_106182028.1">
    <property type="nucleotide sequence ID" value="NZ_PVNH01000013.1"/>
</dbReference>
<dbReference type="AlphaFoldDB" id="A0A2T0LLV4"/>
<gene>
    <name evidence="4" type="ORF">B0I33_113192</name>
</gene>
<organism evidence="4 5">
    <name type="scientific">Prauserella shujinwangii</name>
    <dbReference type="NCBI Taxonomy" id="1453103"/>
    <lineage>
        <taxon>Bacteria</taxon>
        <taxon>Bacillati</taxon>
        <taxon>Actinomycetota</taxon>
        <taxon>Actinomycetes</taxon>
        <taxon>Pseudonocardiales</taxon>
        <taxon>Pseudonocardiaceae</taxon>
        <taxon>Prauserella</taxon>
    </lineage>
</organism>
<feature type="region of interest" description="Disordered" evidence="1">
    <location>
        <begin position="207"/>
        <end position="229"/>
    </location>
</feature>
<feature type="transmembrane region" description="Helical" evidence="2">
    <location>
        <begin position="51"/>
        <end position="78"/>
    </location>
</feature>
<dbReference type="Proteomes" id="UP000238362">
    <property type="component" value="Unassembled WGS sequence"/>
</dbReference>
<keyword evidence="2" id="KW-1133">Transmembrane helix</keyword>
<keyword evidence="5" id="KW-1185">Reference proteome</keyword>
<reference evidence="4 5" key="1">
    <citation type="submission" date="2018-03" db="EMBL/GenBank/DDBJ databases">
        <title>Genomic Encyclopedia of Type Strains, Phase III (KMG-III): the genomes of soil and plant-associated and newly described type strains.</title>
        <authorList>
            <person name="Whitman W."/>
        </authorList>
    </citation>
    <scope>NUCLEOTIDE SEQUENCE [LARGE SCALE GENOMIC DNA]</scope>
    <source>
        <strain evidence="4 5">CGMCC 4.7125</strain>
    </source>
</reference>
<dbReference type="InterPro" id="IPR007168">
    <property type="entry name" value="Phageshock_PspC_N"/>
</dbReference>
<dbReference type="EMBL" id="PVNH01000013">
    <property type="protein sequence ID" value="PRX44026.1"/>
    <property type="molecule type" value="Genomic_DNA"/>
</dbReference>
<accession>A0A2T0LLV4</accession>
<keyword evidence="2" id="KW-0472">Membrane</keyword>
<feature type="transmembrane region" description="Helical" evidence="2">
    <location>
        <begin position="230"/>
        <end position="249"/>
    </location>
</feature>